<accession>A6IHE2</accession>
<dbReference type="AlphaFoldDB" id="A6IHE2"/>
<dbReference type="Proteomes" id="UP000234681">
    <property type="component" value="Chromosome 2"/>
</dbReference>
<sequence>MGHNESNTRRESHSTNCFHIEIGEVSY</sequence>
<evidence type="ECO:0000313" key="2">
    <source>
        <dbReference type="Proteomes" id="UP000234681"/>
    </source>
</evidence>
<reference evidence="2" key="1">
    <citation type="submission" date="2005-09" db="EMBL/GenBank/DDBJ databases">
        <authorList>
            <person name="Mural R.J."/>
            <person name="Li P.W."/>
            <person name="Adams M.D."/>
            <person name="Amanatides P.G."/>
            <person name="Baden-Tillson H."/>
            <person name="Barnstead M."/>
            <person name="Chin S.H."/>
            <person name="Dew I."/>
            <person name="Evans C.A."/>
            <person name="Ferriera S."/>
            <person name="Flanigan M."/>
            <person name="Fosler C."/>
            <person name="Glodek A."/>
            <person name="Gu Z."/>
            <person name="Holt R.A."/>
            <person name="Jennings D."/>
            <person name="Kraft C.L."/>
            <person name="Lu F."/>
            <person name="Nguyen T."/>
            <person name="Nusskern D.R."/>
            <person name="Pfannkoch C.M."/>
            <person name="Sitter C."/>
            <person name="Sutton G.G."/>
            <person name="Venter J.C."/>
            <person name="Wang Z."/>
            <person name="Woodage T."/>
            <person name="Zheng X.H."/>
            <person name="Zhong F."/>
        </authorList>
    </citation>
    <scope>NUCLEOTIDE SEQUENCE [LARGE SCALE GENOMIC DNA]</scope>
    <source>
        <strain>BN</strain>
        <strain evidence="2">Sprague-Dawley</strain>
    </source>
</reference>
<organism evidence="1 2">
    <name type="scientific">Rattus norvegicus</name>
    <name type="common">Rat</name>
    <dbReference type="NCBI Taxonomy" id="10116"/>
    <lineage>
        <taxon>Eukaryota</taxon>
        <taxon>Metazoa</taxon>
        <taxon>Chordata</taxon>
        <taxon>Craniata</taxon>
        <taxon>Vertebrata</taxon>
        <taxon>Euteleostomi</taxon>
        <taxon>Mammalia</taxon>
        <taxon>Eutheria</taxon>
        <taxon>Euarchontoglires</taxon>
        <taxon>Glires</taxon>
        <taxon>Rodentia</taxon>
        <taxon>Myomorpha</taxon>
        <taxon>Muroidea</taxon>
        <taxon>Muridae</taxon>
        <taxon>Murinae</taxon>
        <taxon>Rattus</taxon>
    </lineage>
</organism>
<proteinExistence type="predicted"/>
<gene>
    <name evidence="1" type="ORF">rCG_41607</name>
</gene>
<protein>
    <submittedName>
        <fullName evidence="1">RCG41607</fullName>
    </submittedName>
</protein>
<name>A6IHE2_RAT</name>
<dbReference type="EMBL" id="CH473961">
    <property type="protein sequence ID" value="EDM01090.1"/>
    <property type="molecule type" value="Genomic_DNA"/>
</dbReference>
<evidence type="ECO:0000313" key="1">
    <source>
        <dbReference type="EMBL" id="EDM01090.1"/>
    </source>
</evidence>